<dbReference type="PANTHER" id="PTHR23416">
    <property type="entry name" value="SIALIC ACID SYNTHASE-RELATED"/>
    <property type="match status" value="1"/>
</dbReference>
<dbReference type="VEuPathDB" id="AmoebaDB:EHI7A_051430"/>
<dbReference type="InterPro" id="IPR018357">
    <property type="entry name" value="Hexapep_transf_CS"/>
</dbReference>
<dbReference type="InterPro" id="IPR001451">
    <property type="entry name" value="Hexapep"/>
</dbReference>
<evidence type="ECO:0000256" key="1">
    <source>
        <dbReference type="ARBA" id="ARBA00007274"/>
    </source>
</evidence>
<dbReference type="EMBL" id="BDEQ01000001">
    <property type="protein sequence ID" value="GAT93074.1"/>
    <property type="molecule type" value="Genomic_DNA"/>
</dbReference>
<evidence type="ECO:0000313" key="4">
    <source>
        <dbReference type="Proteomes" id="UP000078387"/>
    </source>
</evidence>
<dbReference type="Pfam" id="PF14602">
    <property type="entry name" value="Hexapep_2"/>
    <property type="match status" value="1"/>
</dbReference>
<protein>
    <submittedName>
        <fullName evidence="3">Acetyltransferase putative</fullName>
    </submittedName>
</protein>
<organism evidence="3 4">
    <name type="scientific">Entamoeba histolytica</name>
    <dbReference type="NCBI Taxonomy" id="5759"/>
    <lineage>
        <taxon>Eukaryota</taxon>
        <taxon>Amoebozoa</taxon>
        <taxon>Evosea</taxon>
        <taxon>Archamoebae</taxon>
        <taxon>Mastigamoebida</taxon>
        <taxon>Entamoebidae</taxon>
        <taxon>Entamoeba</taxon>
    </lineage>
</organism>
<dbReference type="PROSITE" id="PS00101">
    <property type="entry name" value="HEXAPEP_TRANSFERASES"/>
    <property type="match status" value="1"/>
</dbReference>
<comment type="similarity">
    <text evidence="1">Belongs to the transferase hexapeptide repeat family.</text>
</comment>
<evidence type="ECO:0000313" key="3">
    <source>
        <dbReference type="EMBL" id="GAT93074.1"/>
    </source>
</evidence>
<dbReference type="AlphaFoldDB" id="A0A5K1UZQ1"/>
<proteinExistence type="inferred from homology"/>
<dbReference type="GO" id="GO:0008374">
    <property type="term" value="F:O-acyltransferase activity"/>
    <property type="evidence" value="ECO:0007669"/>
    <property type="project" value="TreeGrafter"/>
</dbReference>
<dbReference type="SUPFAM" id="SSF51161">
    <property type="entry name" value="Trimeric LpxA-like enzymes"/>
    <property type="match status" value="1"/>
</dbReference>
<dbReference type="Pfam" id="PF00132">
    <property type="entry name" value="Hexapep"/>
    <property type="match status" value="1"/>
</dbReference>
<dbReference type="Proteomes" id="UP000078387">
    <property type="component" value="Unassembled WGS sequence"/>
</dbReference>
<dbReference type="VEuPathDB" id="AmoebaDB:EHI8A_051120"/>
<dbReference type="InterPro" id="IPR051159">
    <property type="entry name" value="Hexapeptide_acetyltransf"/>
</dbReference>
<dbReference type="CDD" id="cd03357">
    <property type="entry name" value="LbH_MAT_GAT"/>
    <property type="match status" value="1"/>
</dbReference>
<keyword evidence="2 3" id="KW-0808">Transferase</keyword>
<dbReference type="VEuPathDB" id="AmoebaDB:EHI_096770"/>
<dbReference type="PANTHER" id="PTHR23416:SF23">
    <property type="entry name" value="ACETYLTRANSFERASE C18B11.09C-RELATED"/>
    <property type="match status" value="1"/>
</dbReference>
<name>A0A5K1UZQ1_ENTHI</name>
<dbReference type="Gene3D" id="2.160.10.10">
    <property type="entry name" value="Hexapeptide repeat proteins"/>
    <property type="match status" value="1"/>
</dbReference>
<dbReference type="VEuPathDB" id="AmoebaDB:KM1_099650"/>
<evidence type="ECO:0000256" key="2">
    <source>
        <dbReference type="ARBA" id="ARBA00022679"/>
    </source>
</evidence>
<gene>
    <name evidence="3" type="ORF">CL6EHI_096770</name>
</gene>
<dbReference type="InterPro" id="IPR011004">
    <property type="entry name" value="Trimer_LpxA-like_sf"/>
</dbReference>
<dbReference type="VEuPathDB" id="AmoebaDB:EHI5A_082310"/>
<sequence length="203" mass="22327">MSIFRVEFEEKCSAEGKICCFKLPELAEEAKILNDKMFDFNNERDLTKRQEIIKTIVKSIGENSVIFPPFRCSKGRFITIGNNTVINVNCYIIDGIPITIGNNVMIAANVSILGGTHSTDPIIRNYGTVYRKPVTIEDGAWIGCGAKILPGVRIGKNAVVGAGSVVTHDIPDNMVAVGNPARVKRRVSEHPGWTIENRDVPLD</sequence>
<comment type="caution">
    <text evidence="3">The sequence shown here is derived from an EMBL/GenBank/DDBJ whole genome shotgun (WGS) entry which is preliminary data.</text>
</comment>
<accession>A0A5K1UZQ1</accession>
<dbReference type="OMA" id="NQGCTFM"/>
<reference evidence="3 4" key="1">
    <citation type="submission" date="2016-05" db="EMBL/GenBank/DDBJ databases">
        <title>First whole genome sequencing of Entamoeba histolytica HM1:IMSS-clone-6.</title>
        <authorList>
            <person name="Mukherjee Avik.K."/>
            <person name="Izumyama S."/>
            <person name="Nakada-Tsukui K."/>
            <person name="Nozaki T."/>
        </authorList>
    </citation>
    <scope>NUCLEOTIDE SEQUENCE [LARGE SCALE GENOMIC DNA]</scope>
    <source>
        <strain evidence="3 4">HM1:IMSS clone 6</strain>
    </source>
</reference>